<reference evidence="15" key="1">
    <citation type="submission" date="2022-05" db="EMBL/GenBank/DDBJ databases">
        <title>Sphingomonas sp. strain MG17 Genome sequencing and assembly.</title>
        <authorList>
            <person name="Kim I."/>
        </authorList>
    </citation>
    <scope>NUCLEOTIDE SEQUENCE</scope>
    <source>
        <strain evidence="15">MG17</strain>
    </source>
</reference>
<dbReference type="SMART" id="SM00448">
    <property type="entry name" value="REC"/>
    <property type="match status" value="1"/>
</dbReference>
<dbReference type="Pfam" id="PF08447">
    <property type="entry name" value="PAS_3"/>
    <property type="match status" value="1"/>
</dbReference>
<dbReference type="Pfam" id="PF00512">
    <property type="entry name" value="HisKA"/>
    <property type="match status" value="1"/>
</dbReference>
<dbReference type="InterPro" id="IPR005467">
    <property type="entry name" value="His_kinase_dom"/>
</dbReference>
<dbReference type="NCBIfam" id="TIGR00229">
    <property type="entry name" value="sensory_box"/>
    <property type="match status" value="2"/>
</dbReference>
<dbReference type="CDD" id="cd00130">
    <property type="entry name" value="PAS"/>
    <property type="match status" value="2"/>
</dbReference>
<evidence type="ECO:0000313" key="16">
    <source>
        <dbReference type="Proteomes" id="UP001139451"/>
    </source>
</evidence>
<proteinExistence type="predicted"/>
<dbReference type="InterPro" id="IPR000014">
    <property type="entry name" value="PAS"/>
</dbReference>
<dbReference type="Pfam" id="PF00072">
    <property type="entry name" value="Response_reg"/>
    <property type="match status" value="1"/>
</dbReference>
<dbReference type="Gene3D" id="2.10.70.100">
    <property type="match status" value="1"/>
</dbReference>
<organism evidence="15 16">
    <name type="scientific">Sphingomonas tagetis</name>
    <dbReference type="NCBI Taxonomy" id="2949092"/>
    <lineage>
        <taxon>Bacteria</taxon>
        <taxon>Pseudomonadati</taxon>
        <taxon>Pseudomonadota</taxon>
        <taxon>Alphaproteobacteria</taxon>
        <taxon>Sphingomonadales</taxon>
        <taxon>Sphingomonadaceae</taxon>
        <taxon>Sphingomonas</taxon>
    </lineage>
</organism>
<dbReference type="AlphaFoldDB" id="A0A9X2HPY4"/>
<dbReference type="SUPFAM" id="SSF47384">
    <property type="entry name" value="Homodimeric domain of signal transducing histidine kinase"/>
    <property type="match status" value="1"/>
</dbReference>
<feature type="domain" description="Response regulatory" evidence="12">
    <location>
        <begin position="700"/>
        <end position="815"/>
    </location>
</feature>
<evidence type="ECO:0000259" key="11">
    <source>
        <dbReference type="PROSITE" id="PS50109"/>
    </source>
</evidence>
<dbReference type="InterPro" id="IPR003594">
    <property type="entry name" value="HATPase_dom"/>
</dbReference>
<keyword evidence="4" id="KW-0808">Transferase</keyword>
<dbReference type="SUPFAM" id="SSF55874">
    <property type="entry name" value="ATPase domain of HSP90 chaperone/DNA topoisomerase II/histidine kinase"/>
    <property type="match status" value="1"/>
</dbReference>
<dbReference type="PANTHER" id="PTHR43065">
    <property type="entry name" value="SENSOR HISTIDINE KINASE"/>
    <property type="match status" value="1"/>
</dbReference>
<evidence type="ECO:0000256" key="8">
    <source>
        <dbReference type="ARBA" id="ARBA00023012"/>
    </source>
</evidence>
<dbReference type="InterPro" id="IPR001789">
    <property type="entry name" value="Sig_transdc_resp-reg_receiver"/>
</dbReference>
<dbReference type="EMBL" id="JAMLDX010000010">
    <property type="protein sequence ID" value="MCP3731509.1"/>
    <property type="molecule type" value="Genomic_DNA"/>
</dbReference>
<dbReference type="GO" id="GO:0006355">
    <property type="term" value="P:regulation of DNA-templated transcription"/>
    <property type="evidence" value="ECO:0007669"/>
    <property type="project" value="InterPro"/>
</dbReference>
<comment type="caution">
    <text evidence="15">The sequence shown here is derived from an EMBL/GenBank/DDBJ whole genome shotgun (WGS) entry which is preliminary data.</text>
</comment>
<dbReference type="SUPFAM" id="SSF52172">
    <property type="entry name" value="CheY-like"/>
    <property type="match status" value="1"/>
</dbReference>
<evidence type="ECO:0000256" key="2">
    <source>
        <dbReference type="ARBA" id="ARBA00012438"/>
    </source>
</evidence>
<dbReference type="Gene3D" id="1.10.287.130">
    <property type="match status" value="1"/>
</dbReference>
<dbReference type="SMART" id="SM00091">
    <property type="entry name" value="PAS"/>
    <property type="match status" value="2"/>
</dbReference>
<feature type="domain" description="PAS" evidence="13">
    <location>
        <begin position="1"/>
        <end position="64"/>
    </location>
</feature>
<evidence type="ECO:0000256" key="10">
    <source>
        <dbReference type="SAM" id="Coils"/>
    </source>
</evidence>
<evidence type="ECO:0000256" key="7">
    <source>
        <dbReference type="ARBA" id="ARBA00022840"/>
    </source>
</evidence>
<dbReference type="InterPro" id="IPR036890">
    <property type="entry name" value="HATPase_C_sf"/>
</dbReference>
<dbReference type="PROSITE" id="PS50109">
    <property type="entry name" value="HIS_KIN"/>
    <property type="match status" value="1"/>
</dbReference>
<keyword evidence="5" id="KW-0547">Nucleotide-binding</keyword>
<keyword evidence="16" id="KW-1185">Reference proteome</keyword>
<protein>
    <recommendedName>
        <fullName evidence="2">histidine kinase</fullName>
        <ecNumber evidence="2">2.7.13.3</ecNumber>
    </recommendedName>
</protein>
<keyword evidence="6" id="KW-0418">Kinase</keyword>
<evidence type="ECO:0000259" key="13">
    <source>
        <dbReference type="PROSITE" id="PS50112"/>
    </source>
</evidence>
<gene>
    <name evidence="15" type="ORF">M9978_13855</name>
</gene>
<dbReference type="Gene3D" id="3.30.450.20">
    <property type="entry name" value="PAS domain"/>
    <property type="match status" value="2"/>
</dbReference>
<evidence type="ECO:0000256" key="3">
    <source>
        <dbReference type="ARBA" id="ARBA00022553"/>
    </source>
</evidence>
<keyword evidence="7" id="KW-0067">ATP-binding</keyword>
<dbReference type="GO" id="GO:0000155">
    <property type="term" value="F:phosphorelay sensor kinase activity"/>
    <property type="evidence" value="ECO:0007669"/>
    <property type="project" value="InterPro"/>
</dbReference>
<dbReference type="SMART" id="SM00086">
    <property type="entry name" value="PAC"/>
    <property type="match status" value="2"/>
</dbReference>
<dbReference type="PROSITE" id="PS50112">
    <property type="entry name" value="PAS"/>
    <property type="match status" value="1"/>
</dbReference>
<evidence type="ECO:0000259" key="14">
    <source>
        <dbReference type="PROSITE" id="PS50113"/>
    </source>
</evidence>
<dbReference type="InterPro" id="IPR003018">
    <property type="entry name" value="GAF"/>
</dbReference>
<feature type="domain" description="PAC" evidence="14">
    <location>
        <begin position="198"/>
        <end position="251"/>
    </location>
</feature>
<dbReference type="PANTHER" id="PTHR43065:SF49">
    <property type="entry name" value="HISTIDINE KINASE"/>
    <property type="match status" value="1"/>
</dbReference>
<dbReference type="SUPFAM" id="SSF55785">
    <property type="entry name" value="PYP-like sensor domain (PAS domain)"/>
    <property type="match status" value="2"/>
</dbReference>
<dbReference type="InterPro" id="IPR001610">
    <property type="entry name" value="PAC"/>
</dbReference>
<dbReference type="PRINTS" id="PR00344">
    <property type="entry name" value="BCTRLSENSOR"/>
</dbReference>
<evidence type="ECO:0000259" key="12">
    <source>
        <dbReference type="PROSITE" id="PS50110"/>
    </source>
</evidence>
<comment type="catalytic activity">
    <reaction evidence="1">
        <text>ATP + protein L-histidine = ADP + protein N-phospho-L-histidine.</text>
        <dbReference type="EC" id="2.7.13.3"/>
    </reaction>
</comment>
<evidence type="ECO:0000256" key="5">
    <source>
        <dbReference type="ARBA" id="ARBA00022741"/>
    </source>
</evidence>
<dbReference type="Proteomes" id="UP001139451">
    <property type="component" value="Unassembled WGS sequence"/>
</dbReference>
<evidence type="ECO:0000313" key="15">
    <source>
        <dbReference type="EMBL" id="MCP3731509.1"/>
    </source>
</evidence>
<dbReference type="EC" id="2.7.13.3" evidence="2"/>
<dbReference type="SMART" id="SM00065">
    <property type="entry name" value="GAF"/>
    <property type="match status" value="1"/>
</dbReference>
<dbReference type="Pfam" id="PF02518">
    <property type="entry name" value="HATPase_c"/>
    <property type="match status" value="1"/>
</dbReference>
<evidence type="ECO:0000256" key="6">
    <source>
        <dbReference type="ARBA" id="ARBA00022777"/>
    </source>
</evidence>
<dbReference type="InterPro" id="IPR003661">
    <property type="entry name" value="HisK_dim/P_dom"/>
</dbReference>
<sequence length="817" mass="89665">MDSVLDAVVAIDGAGVVVGWNAVAHKIFGWTAEEALDHTLGDLIIPERYRERHDTGMRRFQETGEARVINRRIEITAIDKAEREFPVELAIVQTPGTGRSAFIGFLRDITDRRVEQERLSVSEESLRLATDAAEIGTWDLDLLTDTLTWSNRTKAMFGISPDVPCKMGDFYSGLHPEDVEATSAAFASSLDPITRATYDVQYRTVGREDGRIRWVAAKGRGLFDEQGRCVRAMGTAIDITARKLAEARHAFMLELSDALRGPDTDTALTRACELMGRFFGVARVGYGQLDRDEDLFDYSICWTNGRVPPLLGRFPASAFGTKIVAKLGAGETVVVGDLLSDRVSDEAETRATASSVDTRAILVVPFLRAGRLRTIVYLNDQNPRQWTDEEIEFMQEVAERTRQVIERGEAETALRALNATLEVRIEERTEALRNAEEALRQSQKMEAIGQLTGGIAHDFNNLLQGITGSLDLIKRRVAQGRSNDIDRFLDGAMTSAQRAAGLTHRLLAFARRQPLDPRSVGANPLIASMEDLLRRTLGEDIALELVLAADLWPTRCDPNQLENAVLNLAINARDAMPDGGVLRIETANSQVDAATAEGTPGLAQGSYILIRVSDTGAGMSADTIERAFEPFFTTKPTGQGTGLGLSMIYGFARQSDGYTAIQSEVGQGTTFSLYLPRHDGELDQTLEMESDDAIAETGEIVLVVEDESVVRSLVVEVLDELGYRTLEAEDGRAALEILQSDRQVDLLITNIGLPGLNGRQLADAARVHRPALKVMLMTGYAESATAASGFLEERMAMITKPFAMDDLAARIRELIER</sequence>
<dbReference type="Gene3D" id="3.30.450.40">
    <property type="match status" value="1"/>
</dbReference>
<dbReference type="GO" id="GO:0005524">
    <property type="term" value="F:ATP binding"/>
    <property type="evidence" value="ECO:0007669"/>
    <property type="project" value="UniProtKB-KW"/>
</dbReference>
<dbReference type="InterPro" id="IPR000700">
    <property type="entry name" value="PAS-assoc_C"/>
</dbReference>
<dbReference type="InterPro" id="IPR013767">
    <property type="entry name" value="PAS_fold"/>
</dbReference>
<dbReference type="Pfam" id="PF01590">
    <property type="entry name" value="GAF"/>
    <property type="match status" value="1"/>
</dbReference>
<dbReference type="PROSITE" id="PS50110">
    <property type="entry name" value="RESPONSE_REGULATORY"/>
    <property type="match status" value="1"/>
</dbReference>
<dbReference type="InterPro" id="IPR036097">
    <property type="entry name" value="HisK_dim/P_sf"/>
</dbReference>
<comment type="caution">
    <text evidence="9">Lacks conserved residue(s) required for the propagation of feature annotation.</text>
</comment>
<dbReference type="InterPro" id="IPR004358">
    <property type="entry name" value="Sig_transdc_His_kin-like_C"/>
</dbReference>
<name>A0A9X2HPY4_9SPHN</name>
<keyword evidence="3" id="KW-0597">Phosphoprotein</keyword>
<dbReference type="InterPro" id="IPR013655">
    <property type="entry name" value="PAS_fold_3"/>
</dbReference>
<dbReference type="Gene3D" id="3.40.50.2300">
    <property type="match status" value="1"/>
</dbReference>
<dbReference type="Pfam" id="PF00989">
    <property type="entry name" value="PAS"/>
    <property type="match status" value="1"/>
</dbReference>
<dbReference type="Gene3D" id="3.30.565.10">
    <property type="entry name" value="Histidine kinase-like ATPase, C-terminal domain"/>
    <property type="match status" value="1"/>
</dbReference>
<accession>A0A9X2HPY4</accession>
<dbReference type="SUPFAM" id="SSF55781">
    <property type="entry name" value="GAF domain-like"/>
    <property type="match status" value="1"/>
</dbReference>
<dbReference type="SMART" id="SM00388">
    <property type="entry name" value="HisKA"/>
    <property type="match status" value="1"/>
</dbReference>
<feature type="coiled-coil region" evidence="10">
    <location>
        <begin position="391"/>
        <end position="445"/>
    </location>
</feature>
<keyword evidence="8" id="KW-0902">Two-component regulatory system</keyword>
<feature type="domain" description="Histidine kinase" evidence="11">
    <location>
        <begin position="454"/>
        <end position="679"/>
    </location>
</feature>
<dbReference type="PROSITE" id="PS50113">
    <property type="entry name" value="PAC"/>
    <property type="match status" value="1"/>
</dbReference>
<dbReference type="InterPro" id="IPR035965">
    <property type="entry name" value="PAS-like_dom_sf"/>
</dbReference>
<evidence type="ECO:0000256" key="4">
    <source>
        <dbReference type="ARBA" id="ARBA00022679"/>
    </source>
</evidence>
<evidence type="ECO:0000256" key="9">
    <source>
        <dbReference type="PROSITE-ProRule" id="PRU00169"/>
    </source>
</evidence>
<dbReference type="InterPro" id="IPR029016">
    <property type="entry name" value="GAF-like_dom_sf"/>
</dbReference>
<evidence type="ECO:0000256" key="1">
    <source>
        <dbReference type="ARBA" id="ARBA00000085"/>
    </source>
</evidence>
<dbReference type="InterPro" id="IPR011006">
    <property type="entry name" value="CheY-like_superfamily"/>
</dbReference>
<keyword evidence="10" id="KW-0175">Coiled coil</keyword>
<dbReference type="SMART" id="SM00387">
    <property type="entry name" value="HATPase_c"/>
    <property type="match status" value="1"/>
</dbReference>